<sequence length="95" mass="10750">MLLGQLRRNFKHVMLVDVKNWVVLSDPFVGVQDRSSETVVIWGESNSEDRKRCRRGKKDGVLDAAQSGPRRVNPGAIVGGCVGSGRWRMQCRRRQ</sequence>
<evidence type="ECO:0000313" key="2">
    <source>
        <dbReference type="Proteomes" id="UP001057402"/>
    </source>
</evidence>
<comment type="caution">
    <text evidence="1">The sequence shown here is derived from an EMBL/GenBank/DDBJ whole genome shotgun (WGS) entry which is preliminary data.</text>
</comment>
<evidence type="ECO:0000313" key="1">
    <source>
        <dbReference type="EMBL" id="KAI4341642.1"/>
    </source>
</evidence>
<proteinExistence type="predicted"/>
<accession>A0ACB9P149</accession>
<reference evidence="2" key="1">
    <citation type="journal article" date="2023" name="Front. Plant Sci.">
        <title>Chromosomal-level genome assembly of Melastoma candidum provides insights into trichome evolution.</title>
        <authorList>
            <person name="Zhong Y."/>
            <person name="Wu W."/>
            <person name="Sun C."/>
            <person name="Zou P."/>
            <person name="Liu Y."/>
            <person name="Dai S."/>
            <person name="Zhou R."/>
        </authorList>
    </citation>
    <scope>NUCLEOTIDE SEQUENCE [LARGE SCALE GENOMIC DNA]</scope>
</reference>
<gene>
    <name evidence="1" type="ORF">MLD38_026340</name>
</gene>
<organism evidence="1 2">
    <name type="scientific">Melastoma candidum</name>
    <dbReference type="NCBI Taxonomy" id="119954"/>
    <lineage>
        <taxon>Eukaryota</taxon>
        <taxon>Viridiplantae</taxon>
        <taxon>Streptophyta</taxon>
        <taxon>Embryophyta</taxon>
        <taxon>Tracheophyta</taxon>
        <taxon>Spermatophyta</taxon>
        <taxon>Magnoliopsida</taxon>
        <taxon>eudicotyledons</taxon>
        <taxon>Gunneridae</taxon>
        <taxon>Pentapetalae</taxon>
        <taxon>rosids</taxon>
        <taxon>malvids</taxon>
        <taxon>Myrtales</taxon>
        <taxon>Melastomataceae</taxon>
        <taxon>Melastomatoideae</taxon>
        <taxon>Melastomateae</taxon>
        <taxon>Melastoma</taxon>
    </lineage>
</organism>
<keyword evidence="2" id="KW-1185">Reference proteome</keyword>
<dbReference type="EMBL" id="CM042886">
    <property type="protein sequence ID" value="KAI4341642.1"/>
    <property type="molecule type" value="Genomic_DNA"/>
</dbReference>
<dbReference type="Proteomes" id="UP001057402">
    <property type="component" value="Chromosome 7"/>
</dbReference>
<name>A0ACB9P149_9MYRT</name>
<protein>
    <submittedName>
        <fullName evidence="1">Uncharacterized protein</fullName>
    </submittedName>
</protein>